<evidence type="ECO:0000313" key="3">
    <source>
        <dbReference type="Proteomes" id="UP000716291"/>
    </source>
</evidence>
<comment type="caution">
    <text evidence="2">The sequence shown here is derived from an EMBL/GenBank/DDBJ whole genome shotgun (WGS) entry which is preliminary data.</text>
</comment>
<protein>
    <recommendedName>
        <fullName evidence="1">Reverse transcriptase domain-containing protein</fullName>
    </recommendedName>
</protein>
<dbReference type="Proteomes" id="UP000716291">
    <property type="component" value="Unassembled WGS sequence"/>
</dbReference>
<keyword evidence="3" id="KW-1185">Reference proteome</keyword>
<sequence length="466" mass="51773">MFENSSARIVVTVSGVLNHLLPSIELQIGSLQQAIAANNIVRAGRHWRENGEISAGFLKRTIASRATSRYIPYLKDADQGSPNSDLITMQSTARSFYQQLYTCEPSSASATETILESVPQECVIDSSTAASLLNAFEYDDIVTSTKRCPFSSSPGKDGLPYELLLALYQLDCVQPLVQRIYNDALQKGVFPSSWSSTCTVLLPKTGDLSSLPNWRPISLINTDAKVFTRLLQSRMTRPSKELICQAQTGFLPERFIGDNGLFLQLIQTHASFSSAHDIGLMLDQEKAYDRVHPEYLTKVLLRFGFPETLVQTIINLFFGSKIQINVNGFLTTEFTQGRGLRQGDPLSPLLFNLAFDPFLRSILQEPSFEGFVFSPPTPNPYCVLPPAPVKALAYADDVLVFLQSPPDFPCLRQLYNTYAAASNARLNISKTEAFSLSGRSSLQWQEFLQEQGVTSWHDSSTSVHVR</sequence>
<organism evidence="2 3">
    <name type="scientific">Rhizopus oryzae</name>
    <name type="common">Mucormycosis agent</name>
    <name type="synonym">Rhizopus arrhizus var. delemar</name>
    <dbReference type="NCBI Taxonomy" id="64495"/>
    <lineage>
        <taxon>Eukaryota</taxon>
        <taxon>Fungi</taxon>
        <taxon>Fungi incertae sedis</taxon>
        <taxon>Mucoromycota</taxon>
        <taxon>Mucoromycotina</taxon>
        <taxon>Mucoromycetes</taxon>
        <taxon>Mucorales</taxon>
        <taxon>Mucorineae</taxon>
        <taxon>Rhizopodaceae</taxon>
        <taxon>Rhizopus</taxon>
    </lineage>
</organism>
<dbReference type="SUPFAM" id="SSF56672">
    <property type="entry name" value="DNA/RNA polymerases"/>
    <property type="match status" value="1"/>
</dbReference>
<dbReference type="AlphaFoldDB" id="A0A9P6X208"/>
<name>A0A9P6X208_RHIOR</name>
<proteinExistence type="predicted"/>
<dbReference type="InterPro" id="IPR000477">
    <property type="entry name" value="RT_dom"/>
</dbReference>
<reference evidence="2" key="1">
    <citation type="journal article" date="2020" name="Microb. Genom.">
        <title>Genetic diversity of clinical and environmental Mucorales isolates obtained from an investigation of mucormycosis cases among solid organ transplant recipients.</title>
        <authorList>
            <person name="Nguyen M.H."/>
            <person name="Kaul D."/>
            <person name="Muto C."/>
            <person name="Cheng S.J."/>
            <person name="Richter R.A."/>
            <person name="Bruno V.M."/>
            <person name="Liu G."/>
            <person name="Beyhan S."/>
            <person name="Sundermann A.J."/>
            <person name="Mounaud S."/>
            <person name="Pasculle A.W."/>
            <person name="Nierman W.C."/>
            <person name="Driscoll E."/>
            <person name="Cumbie R."/>
            <person name="Clancy C.J."/>
            <person name="Dupont C.L."/>
        </authorList>
    </citation>
    <scope>NUCLEOTIDE SEQUENCE</scope>
    <source>
        <strain evidence="2">GL11</strain>
    </source>
</reference>
<dbReference type="PANTHER" id="PTHR19446">
    <property type="entry name" value="REVERSE TRANSCRIPTASES"/>
    <property type="match status" value="1"/>
</dbReference>
<gene>
    <name evidence="2" type="ORF">G6F64_009953</name>
</gene>
<dbReference type="EMBL" id="JAANQT010001931">
    <property type="protein sequence ID" value="KAG1303578.1"/>
    <property type="molecule type" value="Genomic_DNA"/>
</dbReference>
<evidence type="ECO:0000313" key="2">
    <source>
        <dbReference type="EMBL" id="KAG1303578.1"/>
    </source>
</evidence>
<dbReference type="Pfam" id="PF00078">
    <property type="entry name" value="RVT_1"/>
    <property type="match status" value="1"/>
</dbReference>
<dbReference type="CDD" id="cd01650">
    <property type="entry name" value="RT_nLTR_like"/>
    <property type="match status" value="1"/>
</dbReference>
<accession>A0A9P6X208</accession>
<dbReference type="OrthoDB" id="2212429at2759"/>
<evidence type="ECO:0000259" key="1">
    <source>
        <dbReference type="PROSITE" id="PS50878"/>
    </source>
</evidence>
<feature type="domain" description="Reverse transcriptase" evidence="1">
    <location>
        <begin position="183"/>
        <end position="449"/>
    </location>
</feature>
<dbReference type="PROSITE" id="PS50878">
    <property type="entry name" value="RT_POL"/>
    <property type="match status" value="1"/>
</dbReference>
<dbReference type="InterPro" id="IPR043502">
    <property type="entry name" value="DNA/RNA_pol_sf"/>
</dbReference>